<evidence type="ECO:0000256" key="1">
    <source>
        <dbReference type="ARBA" id="ARBA00022723"/>
    </source>
</evidence>
<dbReference type="AlphaFoldDB" id="X6N6T0"/>
<proteinExistence type="predicted"/>
<feature type="region of interest" description="Disordered" evidence="5">
    <location>
        <begin position="281"/>
        <end position="306"/>
    </location>
</feature>
<dbReference type="InterPro" id="IPR017907">
    <property type="entry name" value="Znf_RING_CS"/>
</dbReference>
<keyword evidence="3" id="KW-0862">Zinc</keyword>
<dbReference type="PROSITE" id="PS50089">
    <property type="entry name" value="ZF_RING_2"/>
    <property type="match status" value="1"/>
</dbReference>
<evidence type="ECO:0000256" key="6">
    <source>
        <dbReference type="SAM" id="SignalP"/>
    </source>
</evidence>
<dbReference type="Pfam" id="PF00097">
    <property type="entry name" value="zf-C3HC4"/>
    <property type="match status" value="1"/>
</dbReference>
<reference evidence="8 9" key="1">
    <citation type="journal article" date="2013" name="Curr. Biol.">
        <title>The Genome of the Foraminiferan Reticulomyxa filosa.</title>
        <authorList>
            <person name="Glockner G."/>
            <person name="Hulsmann N."/>
            <person name="Schleicher M."/>
            <person name="Noegel A.A."/>
            <person name="Eichinger L."/>
            <person name="Gallinger C."/>
            <person name="Pawlowski J."/>
            <person name="Sierra R."/>
            <person name="Euteneuer U."/>
            <person name="Pillet L."/>
            <person name="Moustafa A."/>
            <person name="Platzer M."/>
            <person name="Groth M."/>
            <person name="Szafranski K."/>
            <person name="Schliwa M."/>
        </authorList>
    </citation>
    <scope>NUCLEOTIDE SEQUENCE [LARGE SCALE GENOMIC DNA]</scope>
</reference>
<feature type="compositionally biased region" description="Polar residues" evidence="5">
    <location>
        <begin position="281"/>
        <end position="290"/>
    </location>
</feature>
<dbReference type="Proteomes" id="UP000023152">
    <property type="component" value="Unassembled WGS sequence"/>
</dbReference>
<evidence type="ECO:0000313" key="9">
    <source>
        <dbReference type="Proteomes" id="UP000023152"/>
    </source>
</evidence>
<comment type="caution">
    <text evidence="8">The sequence shown here is derived from an EMBL/GenBank/DDBJ whole genome shotgun (WGS) entry which is preliminary data.</text>
</comment>
<accession>X6N6T0</accession>
<keyword evidence="2 4" id="KW-0863">Zinc-finger</keyword>
<dbReference type="GO" id="GO:0008270">
    <property type="term" value="F:zinc ion binding"/>
    <property type="evidence" value="ECO:0007669"/>
    <property type="project" value="UniProtKB-KW"/>
</dbReference>
<dbReference type="SUPFAM" id="SSF57850">
    <property type="entry name" value="RING/U-box"/>
    <property type="match status" value="1"/>
</dbReference>
<evidence type="ECO:0000256" key="2">
    <source>
        <dbReference type="ARBA" id="ARBA00022771"/>
    </source>
</evidence>
<protein>
    <recommendedName>
        <fullName evidence="7">RING-type domain-containing protein</fullName>
    </recommendedName>
</protein>
<name>X6N6T0_RETFI</name>
<dbReference type="InterPro" id="IPR013083">
    <property type="entry name" value="Znf_RING/FYVE/PHD"/>
</dbReference>
<feature type="region of interest" description="Disordered" evidence="5">
    <location>
        <begin position="31"/>
        <end position="77"/>
    </location>
</feature>
<gene>
    <name evidence="8" type="ORF">RFI_16199</name>
</gene>
<dbReference type="Gene3D" id="3.30.40.10">
    <property type="entry name" value="Zinc/RING finger domain, C3HC4 (zinc finger)"/>
    <property type="match status" value="1"/>
</dbReference>
<feature type="domain" description="RING-type" evidence="7">
    <location>
        <begin position="176"/>
        <end position="207"/>
    </location>
</feature>
<sequence length="326" mass="37482">MMFIVVSILLFQNFIDPINAKKIPKIKALQQTSKKNKKTKQTSKQVQPNQTDAIGGMSTIGSSRSKRAHKRSIREVVSEPSLASTSFERWSKRPRTLSLPSHEKEKEESICSEQEDEVIMNEEFDAKKGKKAKAKQLKNKKQRNQIKLKMSRVMIIIIIKKKRNYFIQLSKTFTPVTLSCGHSFCYVCLKGHVKHCSYSPPKCPICRAHIVVNHDNWNGGLTINYSLQSLADKMIRRVLTTDDIMEYQQRYQQYLDDQHNNDTENHSTAYVSGNDALNNGHATSNTVIDDNNNNNNTNNNNNNNNNINLNWSRIFVTQCFKWVNKS</sequence>
<keyword evidence="6" id="KW-0732">Signal</keyword>
<evidence type="ECO:0000256" key="3">
    <source>
        <dbReference type="ARBA" id="ARBA00022833"/>
    </source>
</evidence>
<keyword evidence="9" id="KW-1185">Reference proteome</keyword>
<organism evidence="8 9">
    <name type="scientific">Reticulomyxa filosa</name>
    <dbReference type="NCBI Taxonomy" id="46433"/>
    <lineage>
        <taxon>Eukaryota</taxon>
        <taxon>Sar</taxon>
        <taxon>Rhizaria</taxon>
        <taxon>Retaria</taxon>
        <taxon>Foraminifera</taxon>
        <taxon>Monothalamids</taxon>
        <taxon>Reticulomyxidae</taxon>
        <taxon>Reticulomyxa</taxon>
    </lineage>
</organism>
<dbReference type="PROSITE" id="PS00518">
    <property type="entry name" value="ZF_RING_1"/>
    <property type="match status" value="1"/>
</dbReference>
<keyword evidence="1" id="KW-0479">Metal-binding</keyword>
<evidence type="ECO:0000256" key="5">
    <source>
        <dbReference type="SAM" id="MobiDB-lite"/>
    </source>
</evidence>
<dbReference type="InterPro" id="IPR001841">
    <property type="entry name" value="Znf_RING"/>
</dbReference>
<feature type="compositionally biased region" description="Low complexity" evidence="5">
    <location>
        <begin position="291"/>
        <end position="306"/>
    </location>
</feature>
<evidence type="ECO:0000256" key="4">
    <source>
        <dbReference type="PROSITE-ProRule" id="PRU00175"/>
    </source>
</evidence>
<dbReference type="EMBL" id="ASPP01012027">
    <property type="protein sequence ID" value="ETO21007.1"/>
    <property type="molecule type" value="Genomic_DNA"/>
</dbReference>
<feature type="chain" id="PRO_5004975736" description="RING-type domain-containing protein" evidence="6">
    <location>
        <begin position="21"/>
        <end position="326"/>
    </location>
</feature>
<evidence type="ECO:0000259" key="7">
    <source>
        <dbReference type="PROSITE" id="PS50089"/>
    </source>
</evidence>
<dbReference type="InterPro" id="IPR018957">
    <property type="entry name" value="Znf_C3HC4_RING-type"/>
</dbReference>
<evidence type="ECO:0000313" key="8">
    <source>
        <dbReference type="EMBL" id="ETO21007.1"/>
    </source>
</evidence>
<feature type="signal peptide" evidence="6">
    <location>
        <begin position="1"/>
        <end position="20"/>
    </location>
</feature>
<dbReference type="OrthoDB" id="6105938at2759"/>